<dbReference type="RefSeq" id="WP_227018623.1">
    <property type="nucleotide sequence ID" value="NZ_JAGSND010000007.1"/>
</dbReference>
<feature type="domain" description="Putative heavy-metal chelation" evidence="1">
    <location>
        <begin position="111"/>
        <end position="252"/>
    </location>
</feature>
<protein>
    <submittedName>
        <fullName evidence="3">DUF364 domain-containing protein</fullName>
    </submittedName>
</protein>
<dbReference type="EMBL" id="JAGSND010000007">
    <property type="protein sequence ID" value="MBR0598499.1"/>
    <property type="molecule type" value="Genomic_DNA"/>
</dbReference>
<sequence>MILERIYAYAMPRLLGRTIRDVRIGLELLAIELDNGQVGVTYVLKNEIGHTCQTFSNAGSLIGMNAVDLAKWSVIGEDVISRSLGLAVSNSVAEIDQLNSSESMLDSDATMAVSIQPEDTIGIVGYIGPVISRLQGKKNQLLIFERDQGEGDNTYPEKSQSEFLPKCQVVFITSSTLINDTLEKLLSYCKNAREVVMVGSSTPLYPEAFKGTGVTVLSGTIWPPENSNRILTGISQCAGMRQLIKHGQKVSVKIVD</sequence>
<evidence type="ECO:0000259" key="1">
    <source>
        <dbReference type="Pfam" id="PF04016"/>
    </source>
</evidence>
<reference evidence="3" key="1">
    <citation type="submission" date="2021-04" db="EMBL/GenBank/DDBJ databases">
        <title>Sinoanaerobacter chloroacetimidivorans sp. nov., an obligate anaerobic bacterium isolated from anaerobic sludge.</title>
        <authorList>
            <person name="Bao Y."/>
        </authorList>
    </citation>
    <scope>NUCLEOTIDE SEQUENCE</scope>
    <source>
        <strain evidence="3">BAD-6</strain>
    </source>
</reference>
<dbReference type="AlphaFoldDB" id="A0A8J7W0F8"/>
<gene>
    <name evidence="3" type="ORF">KCX82_11470</name>
</gene>
<dbReference type="Pfam" id="PF04016">
    <property type="entry name" value="DUF364"/>
    <property type="match status" value="1"/>
</dbReference>
<reference evidence="3" key="2">
    <citation type="submission" date="2021-04" db="EMBL/GenBank/DDBJ databases">
        <authorList>
            <person name="Liu J."/>
        </authorList>
    </citation>
    <scope>NUCLEOTIDE SEQUENCE</scope>
    <source>
        <strain evidence="3">BAD-6</strain>
    </source>
</reference>
<evidence type="ECO:0000259" key="2">
    <source>
        <dbReference type="Pfam" id="PF13938"/>
    </source>
</evidence>
<name>A0A8J7W0F8_9FIRM</name>
<comment type="caution">
    <text evidence="3">The sequence shown here is derived from an EMBL/GenBank/DDBJ whole genome shotgun (WGS) entry which is preliminary data.</text>
</comment>
<accession>A0A8J7W0F8</accession>
<dbReference type="Pfam" id="PF13938">
    <property type="entry name" value="DUF4213"/>
    <property type="match status" value="1"/>
</dbReference>
<evidence type="ECO:0000313" key="4">
    <source>
        <dbReference type="Proteomes" id="UP000675664"/>
    </source>
</evidence>
<dbReference type="Gene3D" id="3.40.50.11590">
    <property type="match status" value="1"/>
</dbReference>
<keyword evidence="4" id="KW-1185">Reference proteome</keyword>
<dbReference type="SUPFAM" id="SSF159713">
    <property type="entry name" value="Dhaf3308-like"/>
    <property type="match status" value="1"/>
</dbReference>
<dbReference type="Proteomes" id="UP000675664">
    <property type="component" value="Unassembled WGS sequence"/>
</dbReference>
<dbReference type="InterPro" id="IPR007161">
    <property type="entry name" value="DUF364"/>
</dbReference>
<dbReference type="InterPro" id="IPR025251">
    <property type="entry name" value="DUF4213"/>
</dbReference>
<proteinExistence type="predicted"/>
<organism evidence="3 4">
    <name type="scientific">Sinanaerobacter chloroacetimidivorans</name>
    <dbReference type="NCBI Taxonomy" id="2818044"/>
    <lineage>
        <taxon>Bacteria</taxon>
        <taxon>Bacillati</taxon>
        <taxon>Bacillota</taxon>
        <taxon>Clostridia</taxon>
        <taxon>Peptostreptococcales</taxon>
        <taxon>Anaerovoracaceae</taxon>
        <taxon>Sinanaerobacter</taxon>
    </lineage>
</organism>
<feature type="domain" description="DUF4213" evidence="2">
    <location>
        <begin position="7"/>
        <end position="92"/>
    </location>
</feature>
<evidence type="ECO:0000313" key="3">
    <source>
        <dbReference type="EMBL" id="MBR0598499.1"/>
    </source>
</evidence>